<evidence type="ECO:0000313" key="1">
    <source>
        <dbReference type="EMBL" id="KKN78910.1"/>
    </source>
</evidence>
<dbReference type="EMBL" id="LAZR01000255">
    <property type="protein sequence ID" value="KKN78910.1"/>
    <property type="molecule type" value="Genomic_DNA"/>
</dbReference>
<comment type="caution">
    <text evidence="1">The sequence shown here is derived from an EMBL/GenBank/DDBJ whole genome shotgun (WGS) entry which is preliminary data.</text>
</comment>
<accession>A0A0F9TCE3</accession>
<gene>
    <name evidence="1" type="ORF">LCGC14_0345310</name>
</gene>
<organism evidence="1">
    <name type="scientific">marine sediment metagenome</name>
    <dbReference type="NCBI Taxonomy" id="412755"/>
    <lineage>
        <taxon>unclassified sequences</taxon>
        <taxon>metagenomes</taxon>
        <taxon>ecological metagenomes</taxon>
    </lineage>
</organism>
<proteinExistence type="predicted"/>
<protein>
    <submittedName>
        <fullName evidence="1">Uncharacterized protein</fullName>
    </submittedName>
</protein>
<reference evidence="1" key="1">
    <citation type="journal article" date="2015" name="Nature">
        <title>Complex archaea that bridge the gap between prokaryotes and eukaryotes.</title>
        <authorList>
            <person name="Spang A."/>
            <person name="Saw J.H."/>
            <person name="Jorgensen S.L."/>
            <person name="Zaremba-Niedzwiedzka K."/>
            <person name="Martijn J."/>
            <person name="Lind A.E."/>
            <person name="van Eijk R."/>
            <person name="Schleper C."/>
            <person name="Guy L."/>
            <person name="Ettema T.J."/>
        </authorList>
    </citation>
    <scope>NUCLEOTIDE SEQUENCE</scope>
</reference>
<name>A0A0F9TCE3_9ZZZZ</name>
<sequence>MSEFKFLVLITLVSSSLLGQTNDNYSDELLSSSFKAYMEVDYELAYNIFPFLKERFLEHLKDTSSFANPYDSLSKHIDIRKTSNNLLKTYSWPERDTGCCHRSVIYAQFKTESRDINFIDLNETDGGDIFITDLKMIEIDNKPYYLILGWGTCCQGTHYATAKIYEIKNGSLYKSEAMFDDKAYLSIGANRGANIDLKYSPEQRILSYNSYGEGNDSGFYGHEKNVVKWKLENEGFKKIN</sequence>
<dbReference type="AlphaFoldDB" id="A0A0F9TCE3"/>